<organism evidence="10">
    <name type="scientific">Cucumis melo</name>
    <name type="common">Muskmelon</name>
    <dbReference type="NCBI Taxonomy" id="3656"/>
    <lineage>
        <taxon>Eukaryota</taxon>
        <taxon>Viridiplantae</taxon>
        <taxon>Streptophyta</taxon>
        <taxon>Embryophyta</taxon>
        <taxon>Tracheophyta</taxon>
        <taxon>Spermatophyta</taxon>
        <taxon>Magnoliopsida</taxon>
        <taxon>eudicotyledons</taxon>
        <taxon>Gunneridae</taxon>
        <taxon>Pentapetalae</taxon>
        <taxon>rosids</taxon>
        <taxon>fabids</taxon>
        <taxon>Cucurbitales</taxon>
        <taxon>Cucurbitaceae</taxon>
        <taxon>Benincaseae</taxon>
        <taxon>Cucumis</taxon>
    </lineage>
</organism>
<evidence type="ECO:0000256" key="6">
    <source>
        <dbReference type="ARBA" id="ARBA00023136"/>
    </source>
</evidence>
<dbReference type="AlphaFoldDB" id="A0A9I9CXN7"/>
<name>A0A9I9CXN7_CUCME</name>
<reference evidence="10" key="1">
    <citation type="submission" date="2023-03" db="UniProtKB">
        <authorList>
            <consortium name="EnsemblPlants"/>
        </authorList>
    </citation>
    <scope>IDENTIFICATION</scope>
</reference>
<dbReference type="Pfam" id="PF13839">
    <property type="entry name" value="PC-Esterase"/>
    <property type="match status" value="1"/>
</dbReference>
<dbReference type="Pfam" id="PF14416">
    <property type="entry name" value="PMR5N"/>
    <property type="match status" value="1"/>
</dbReference>
<evidence type="ECO:0000313" key="10">
    <source>
        <dbReference type="EnsemblPlants" id="MELO3C009930.2.1"/>
    </source>
</evidence>
<accession>A0A9I9CXN7</accession>
<dbReference type="GO" id="GO:0016020">
    <property type="term" value="C:membrane"/>
    <property type="evidence" value="ECO:0007669"/>
    <property type="project" value="UniProtKB-SubCell"/>
</dbReference>
<keyword evidence="3 7" id="KW-0812">Transmembrane</keyword>
<sequence>MLKRHEILKLSFGGESHHNRHSQREKWGWFSPLLWSFLGMTAIVSFFFFFFFSSLSPPNPFLVLRPKLLGLQSVHDHDPIASPPKEKQRCNLFKGNWVKDVKGAATYTNWSCPTIPESKNCFKQGRKDSDFVNWRWKPDECELPRFDPMAFLHLLRGKKLAFIGDSVARNHMESLLCILSQVETPEDVYKDSEDRFRRWYFPKSEVTLMMLWTKFLVAGEERVLNGTGTGVFDLQFDKLDDGWTRHLPDIDYAIISNGHWFFRVLYLHEEDTKIGKCIYCSDPNITNYDPDFALKMAFRAALKYINNCKSCGKLVTFVRTFSPAHFENGVWNTGGYCNRTRPSSAKDINLESFDWKMREVQIEEIEKAKQEAEARRRFEVIDVTMAMMMRADGHPGEFWGNKWMKGYNDCVHWCLPGPIDAWNDLLMALITKEAAMDS</sequence>
<evidence type="ECO:0000256" key="4">
    <source>
        <dbReference type="ARBA" id="ARBA00022968"/>
    </source>
</evidence>
<keyword evidence="6 7" id="KW-0472">Membrane</keyword>
<dbReference type="EnsemblPlants" id="MELO3C009930.2.1">
    <property type="protein sequence ID" value="MELO3C009930.2.1"/>
    <property type="gene ID" value="MELO3C009930.2"/>
</dbReference>
<evidence type="ECO:0000256" key="7">
    <source>
        <dbReference type="SAM" id="Phobius"/>
    </source>
</evidence>
<evidence type="ECO:0000259" key="8">
    <source>
        <dbReference type="Pfam" id="PF13839"/>
    </source>
</evidence>
<dbReference type="GO" id="GO:0005794">
    <property type="term" value="C:Golgi apparatus"/>
    <property type="evidence" value="ECO:0007669"/>
    <property type="project" value="TreeGrafter"/>
</dbReference>
<dbReference type="PANTHER" id="PTHR32285:SF28">
    <property type="entry name" value="XYLOGLUCAN O-ACETYLTRANSFERASE 2"/>
    <property type="match status" value="1"/>
</dbReference>
<keyword evidence="4" id="KW-0735">Signal-anchor</keyword>
<feature type="domain" description="Trichome birefringence-like C-terminal" evidence="8">
    <location>
        <begin position="143"/>
        <end position="428"/>
    </location>
</feature>
<evidence type="ECO:0000259" key="9">
    <source>
        <dbReference type="Pfam" id="PF14416"/>
    </source>
</evidence>
<evidence type="ECO:0000256" key="1">
    <source>
        <dbReference type="ARBA" id="ARBA00004167"/>
    </source>
</evidence>
<keyword evidence="5 7" id="KW-1133">Transmembrane helix</keyword>
<evidence type="ECO:0008006" key="11">
    <source>
        <dbReference type="Google" id="ProtNLM"/>
    </source>
</evidence>
<evidence type="ECO:0000256" key="2">
    <source>
        <dbReference type="ARBA" id="ARBA00007727"/>
    </source>
</evidence>
<feature type="domain" description="Trichome birefringence-like N-terminal" evidence="9">
    <location>
        <begin position="89"/>
        <end position="142"/>
    </location>
</feature>
<dbReference type="InterPro" id="IPR025846">
    <property type="entry name" value="TBL_N"/>
</dbReference>
<dbReference type="GO" id="GO:0016413">
    <property type="term" value="F:O-acetyltransferase activity"/>
    <property type="evidence" value="ECO:0007669"/>
    <property type="project" value="InterPro"/>
</dbReference>
<dbReference type="InterPro" id="IPR029962">
    <property type="entry name" value="TBL"/>
</dbReference>
<comment type="subcellular location">
    <subcellularLocation>
        <location evidence="1">Membrane</location>
        <topology evidence="1">Single-pass membrane protein</topology>
    </subcellularLocation>
</comment>
<proteinExistence type="inferred from homology"/>
<evidence type="ECO:0000256" key="3">
    <source>
        <dbReference type="ARBA" id="ARBA00022692"/>
    </source>
</evidence>
<comment type="similarity">
    <text evidence="2">Belongs to the PC-esterase family. TBL subfamily.</text>
</comment>
<feature type="transmembrane region" description="Helical" evidence="7">
    <location>
        <begin position="27"/>
        <end position="52"/>
    </location>
</feature>
<evidence type="ECO:0000256" key="5">
    <source>
        <dbReference type="ARBA" id="ARBA00022989"/>
    </source>
</evidence>
<dbReference type="Gramene" id="MELO3C009930.2.1">
    <property type="protein sequence ID" value="MELO3C009930.2.1"/>
    <property type="gene ID" value="MELO3C009930.2"/>
</dbReference>
<dbReference type="PANTHER" id="PTHR32285">
    <property type="entry name" value="PROTEIN TRICHOME BIREFRINGENCE-LIKE 9-RELATED"/>
    <property type="match status" value="1"/>
</dbReference>
<dbReference type="InterPro" id="IPR026057">
    <property type="entry name" value="TBL_C"/>
</dbReference>
<protein>
    <recommendedName>
        <fullName evidence="11">Protein ALTERED XYLOGLUCAN 4-like</fullName>
    </recommendedName>
</protein>